<protein>
    <submittedName>
        <fullName evidence="2">Uncharacterized protein</fullName>
    </submittedName>
</protein>
<organism evidence="2 3">
    <name type="scientific">Panicum hallii var. hallii</name>
    <dbReference type="NCBI Taxonomy" id="1504633"/>
    <lineage>
        <taxon>Eukaryota</taxon>
        <taxon>Viridiplantae</taxon>
        <taxon>Streptophyta</taxon>
        <taxon>Embryophyta</taxon>
        <taxon>Tracheophyta</taxon>
        <taxon>Spermatophyta</taxon>
        <taxon>Magnoliopsida</taxon>
        <taxon>Liliopsida</taxon>
        <taxon>Poales</taxon>
        <taxon>Poaceae</taxon>
        <taxon>PACMAD clade</taxon>
        <taxon>Panicoideae</taxon>
        <taxon>Panicodae</taxon>
        <taxon>Paniceae</taxon>
        <taxon>Panicinae</taxon>
        <taxon>Panicum</taxon>
        <taxon>Panicum sect. Panicum</taxon>
    </lineage>
</organism>
<feature type="region of interest" description="Disordered" evidence="1">
    <location>
        <begin position="206"/>
        <end position="226"/>
    </location>
</feature>
<feature type="region of interest" description="Disordered" evidence="1">
    <location>
        <begin position="264"/>
        <end position="342"/>
    </location>
</feature>
<accession>A0A2T7ECP0</accession>
<evidence type="ECO:0000256" key="1">
    <source>
        <dbReference type="SAM" id="MobiDB-lite"/>
    </source>
</evidence>
<feature type="compositionally biased region" description="Basic and acidic residues" evidence="1">
    <location>
        <begin position="291"/>
        <end position="310"/>
    </location>
</feature>
<name>A0A2T7ECP0_9POAL</name>
<dbReference type="OrthoDB" id="693533at2759"/>
<feature type="compositionally biased region" description="Basic and acidic residues" evidence="1">
    <location>
        <begin position="320"/>
        <end position="335"/>
    </location>
</feature>
<dbReference type="Proteomes" id="UP000244336">
    <property type="component" value="Chromosome 3"/>
</dbReference>
<dbReference type="AlphaFoldDB" id="A0A2T7ECP0"/>
<gene>
    <name evidence="2" type="ORF">GQ55_3G236400</name>
</gene>
<proteinExistence type="predicted"/>
<keyword evidence="3" id="KW-1185">Reference proteome</keyword>
<reference evidence="2 3" key="1">
    <citation type="submission" date="2018-04" db="EMBL/GenBank/DDBJ databases">
        <title>WGS assembly of Panicum hallii var. hallii HAL2.</title>
        <authorList>
            <person name="Lovell J."/>
            <person name="Jenkins J."/>
            <person name="Lowry D."/>
            <person name="Mamidi S."/>
            <person name="Sreedasyam A."/>
            <person name="Weng X."/>
            <person name="Barry K."/>
            <person name="Bonette J."/>
            <person name="Campitelli B."/>
            <person name="Daum C."/>
            <person name="Gordon S."/>
            <person name="Gould B."/>
            <person name="Lipzen A."/>
            <person name="MacQueen A."/>
            <person name="Palacio-Mejia J."/>
            <person name="Plott C."/>
            <person name="Shakirov E."/>
            <person name="Shu S."/>
            <person name="Yoshinaga Y."/>
            <person name="Zane M."/>
            <person name="Rokhsar D."/>
            <person name="Grimwood J."/>
            <person name="Schmutz J."/>
            <person name="Juenger T."/>
        </authorList>
    </citation>
    <scope>NUCLEOTIDE SEQUENCE [LARGE SCALE GENOMIC DNA]</scope>
    <source>
        <strain evidence="3">cv. HAL2</strain>
    </source>
</reference>
<evidence type="ECO:0000313" key="3">
    <source>
        <dbReference type="Proteomes" id="UP000244336"/>
    </source>
</evidence>
<dbReference type="Gramene" id="PUZ65587">
    <property type="protein sequence ID" value="PUZ65587"/>
    <property type="gene ID" value="GQ55_3G236400"/>
</dbReference>
<dbReference type="EMBL" id="CM009751">
    <property type="protein sequence ID" value="PUZ65587.1"/>
    <property type="molecule type" value="Genomic_DNA"/>
</dbReference>
<feature type="compositionally biased region" description="Basic and acidic residues" evidence="1">
    <location>
        <begin position="272"/>
        <end position="282"/>
    </location>
</feature>
<sequence length="342" mass="36622">MWEDSAKRHPVFQSPAASIIIKGKGTEQESLLLGRLGVAQPPLADPNVAVPPLYPPVLPTLHGLCHAAPGQLHKAEVRLVAERVGGDDAPARIDPPEPAGQGQHLAVYIDPPCERERGRQAHQLLPLPCLRQKPPHDEAPPLPIAVLTEHGDSVLVRRPVRAFRLGEDAHLRVPRRLLGAVDVREAEHLAAEGVADEARHVEVQVDGSQPAHLSAAARGDDGGRGAYVHEGEEEEAVAARCFDDTAVEKGHVVAAGVVAGWVGEVGGDDEVGEARGFGEPERRARRPRVCQPRERVDHSPRRARGGRGEAAEEAAGDGGGEAKDAAERHLEEPPPRRCARLL</sequence>
<evidence type="ECO:0000313" key="2">
    <source>
        <dbReference type="EMBL" id="PUZ65587.1"/>
    </source>
</evidence>